<dbReference type="EMBL" id="SRYG01000022">
    <property type="protein sequence ID" value="TGY65145.1"/>
    <property type="molecule type" value="Genomic_DNA"/>
</dbReference>
<accession>A0AC61R5E8</accession>
<evidence type="ECO:0000313" key="2">
    <source>
        <dbReference type="Proteomes" id="UP000308836"/>
    </source>
</evidence>
<proteinExistence type="predicted"/>
<comment type="caution">
    <text evidence="1">The sequence shown here is derived from an EMBL/GenBank/DDBJ whole genome shotgun (WGS) entry which is preliminary data.</text>
</comment>
<sequence length="122" mass="13406">MDDLKRLFVETTKDSLLLALPCACAAFFCFGWLSGLGVVVGVVTGQVGLWMIIRFAKSITTHKKADRAGLTQYVLRYCMYGIVMVAFACVHVPVLAMLAGFMCSKGALLMYSRKLRKEADDA</sequence>
<dbReference type="Proteomes" id="UP000308836">
    <property type="component" value="Unassembled WGS sequence"/>
</dbReference>
<reference evidence="1" key="1">
    <citation type="submission" date="2019-04" db="EMBL/GenBank/DDBJ databases">
        <title>Microbes associate with the intestines of laboratory mice.</title>
        <authorList>
            <person name="Navarre W."/>
            <person name="Wong E."/>
            <person name="Huang K."/>
            <person name="Tropini C."/>
            <person name="Ng K."/>
            <person name="Yu B."/>
        </authorList>
    </citation>
    <scope>NUCLEOTIDE SEQUENCE</scope>
    <source>
        <strain evidence="1">NM09_H32</strain>
    </source>
</reference>
<protein>
    <submittedName>
        <fullName evidence="1">Uncharacterized protein</fullName>
    </submittedName>
</protein>
<organism evidence="1 2">
    <name type="scientific">Dubosiella muris</name>
    <dbReference type="NCBI Taxonomy" id="3038133"/>
    <lineage>
        <taxon>Bacteria</taxon>
        <taxon>Bacillati</taxon>
        <taxon>Bacillota</taxon>
        <taxon>Erysipelotrichia</taxon>
        <taxon>Erysipelotrichales</taxon>
        <taxon>Erysipelotrichaceae</taxon>
        <taxon>Dubosiella</taxon>
    </lineage>
</organism>
<keyword evidence="2" id="KW-1185">Reference proteome</keyword>
<name>A0AC61R5E8_9FIRM</name>
<gene>
    <name evidence="1" type="ORF">E5336_10140</name>
</gene>
<evidence type="ECO:0000313" key="1">
    <source>
        <dbReference type="EMBL" id="TGY65145.1"/>
    </source>
</evidence>